<evidence type="ECO:0000313" key="5">
    <source>
        <dbReference type="EMBL" id="HIZ14942.1"/>
    </source>
</evidence>
<keyword evidence="4" id="KW-0732">Signal</keyword>
<keyword evidence="1" id="KW-0677">Repeat</keyword>
<feature type="repeat" description="TPR" evidence="3">
    <location>
        <begin position="653"/>
        <end position="686"/>
    </location>
</feature>
<dbReference type="InterPro" id="IPR051012">
    <property type="entry name" value="CellSynth/LPSAsmb/PSIAsmb"/>
</dbReference>
<comment type="caution">
    <text evidence="5">The sequence shown here is derived from an EMBL/GenBank/DDBJ whole genome shotgun (WGS) entry which is preliminary data.</text>
</comment>
<evidence type="ECO:0000313" key="6">
    <source>
        <dbReference type="Proteomes" id="UP000824014"/>
    </source>
</evidence>
<proteinExistence type="predicted"/>
<gene>
    <name evidence="5" type="ORF">H9816_03395</name>
</gene>
<reference evidence="5" key="2">
    <citation type="submission" date="2021-04" db="EMBL/GenBank/DDBJ databases">
        <authorList>
            <person name="Gilroy R."/>
        </authorList>
    </citation>
    <scope>NUCLEOTIDE SEQUENCE</scope>
    <source>
        <strain evidence="5">ChiHjej11B10-19426</strain>
    </source>
</reference>
<dbReference type="Pfam" id="PF13174">
    <property type="entry name" value="TPR_6"/>
    <property type="match status" value="2"/>
</dbReference>
<dbReference type="Proteomes" id="UP000824014">
    <property type="component" value="Unassembled WGS sequence"/>
</dbReference>
<feature type="signal peptide" evidence="4">
    <location>
        <begin position="1"/>
        <end position="25"/>
    </location>
</feature>
<dbReference type="SMART" id="SM00028">
    <property type="entry name" value="TPR"/>
    <property type="match status" value="10"/>
</dbReference>
<keyword evidence="2 3" id="KW-0802">TPR repeat</keyword>
<organism evidence="5 6">
    <name type="scientific">Candidatus Tidjanibacter faecipullorum</name>
    <dbReference type="NCBI Taxonomy" id="2838766"/>
    <lineage>
        <taxon>Bacteria</taxon>
        <taxon>Pseudomonadati</taxon>
        <taxon>Bacteroidota</taxon>
        <taxon>Bacteroidia</taxon>
        <taxon>Bacteroidales</taxon>
        <taxon>Rikenellaceae</taxon>
        <taxon>Tidjanibacter</taxon>
    </lineage>
</organism>
<dbReference type="Gene3D" id="1.25.40.10">
    <property type="entry name" value="Tetratricopeptide repeat domain"/>
    <property type="match status" value="6"/>
</dbReference>
<dbReference type="Pfam" id="PF13432">
    <property type="entry name" value="TPR_16"/>
    <property type="match status" value="6"/>
</dbReference>
<feature type="chain" id="PRO_5038736432" evidence="4">
    <location>
        <begin position="26"/>
        <end position="999"/>
    </location>
</feature>
<evidence type="ECO:0000256" key="2">
    <source>
        <dbReference type="ARBA" id="ARBA00022803"/>
    </source>
</evidence>
<accession>A0A9D2ILU8</accession>
<dbReference type="PANTHER" id="PTHR45586">
    <property type="entry name" value="TPR REPEAT-CONTAINING PROTEIN PA4667"/>
    <property type="match status" value="1"/>
</dbReference>
<dbReference type="SUPFAM" id="SSF48452">
    <property type="entry name" value="TPR-like"/>
    <property type="match status" value="5"/>
</dbReference>
<dbReference type="PROSITE" id="PS50005">
    <property type="entry name" value="TPR"/>
    <property type="match status" value="3"/>
</dbReference>
<dbReference type="SMART" id="SM00671">
    <property type="entry name" value="SEL1"/>
    <property type="match status" value="7"/>
</dbReference>
<sequence>MNVRKLRILLLAVAVTAWTGAEALAQQPLLGQRLERAESLYRMEKYGAAYQELRRVQRDWIDADAAERELLERQLALCAAQAERRDAQALLEHYVATYPKAAGINAVRFELGNLYFGQENYPAAIAQYEAVRPGRLTTAEQDEYRFKYGYACFCEQKPEQAQLELEQVAFTSPYYPHAQYLIGYMAYRRGDYAEAKQAFTVIADDPTYRNVLPFYLLQIEFNEGNYHYVRENGAAVLRMAAGDRQRELTRIVGESWFQTGGWRETIQYLRRYAELGGHQGREELYMLGFSSYMIGEYDDAERYLSQVAGPDDKLSQNASYHLADCYLRKGEKQLAMQSFAMAATEGEGYDESIAEDALFNYGKLQYELGGGYFNEAINVLNRYLERYPQSSHVPQVKEYLAAAYYNSHNYDAAYRAIMQVPDPDNNLKAALQKITYFRGLEYFNEGDYTMARRLLDQSLANRFNAKYTALAGYWLGEIGYREGNWEEAADRYAAYVRLSPRNEPENRMARYNLGYVYFNRKDWENARKWFDDFLVDNRLQDSYAADAYNRLGDIAYSGRSFWRAIEFYDKAAAVGTDERYYSAYQRARMLGMVQRPERKIESLQEIVRKGEGPYVAEATFELGRTYMGGQQYDKAAKVLEQFVAAYPSSPRYAAALNELGLAYQNLGNDAKALDYYKQVMGREKNSDAARNAMNGIRTIYVERNDVDTYFAYAESVGVETDLGEVQRDSLAFVAAQRVYLSGDRERASYALDNYMTGYPKGAHFCDALYFAGENALAAGNPERALKYYRRLAEMRDNDFTERGLERLASLGMEQGAYDDAAEAYKRLAGLSTAPAKRDAALGGYLKAVRAAKRDDATVLAVAEEVLAQVADERVKRQAIYAKADVLRRSGQAEEALPLFAQISDDVSTPEGAESAYRVIEAARRRGDNGRVETLVYAFADKNTPYMYWLGRSFLILGDIYAEKGDTFQARATYQSIVDGYPSQTDGVVKEARERIAALK</sequence>
<dbReference type="InterPro" id="IPR006597">
    <property type="entry name" value="Sel1-like"/>
</dbReference>
<feature type="repeat" description="TPR" evidence="3">
    <location>
        <begin position="616"/>
        <end position="649"/>
    </location>
</feature>
<name>A0A9D2ILU8_9BACT</name>
<dbReference type="AlphaFoldDB" id="A0A9D2ILU8"/>
<dbReference type="InterPro" id="IPR019734">
    <property type="entry name" value="TPR_rpt"/>
</dbReference>
<reference evidence="5" key="1">
    <citation type="journal article" date="2021" name="PeerJ">
        <title>Extensive microbial diversity within the chicken gut microbiome revealed by metagenomics and culture.</title>
        <authorList>
            <person name="Gilroy R."/>
            <person name="Ravi A."/>
            <person name="Getino M."/>
            <person name="Pursley I."/>
            <person name="Horton D.L."/>
            <person name="Alikhan N.F."/>
            <person name="Baker D."/>
            <person name="Gharbi K."/>
            <person name="Hall N."/>
            <person name="Watson M."/>
            <person name="Adriaenssens E.M."/>
            <person name="Foster-Nyarko E."/>
            <person name="Jarju S."/>
            <person name="Secka A."/>
            <person name="Antonio M."/>
            <person name="Oren A."/>
            <person name="Chaudhuri R.R."/>
            <person name="La Ragione R."/>
            <person name="Hildebrand F."/>
            <person name="Pallen M.J."/>
        </authorList>
    </citation>
    <scope>NUCLEOTIDE SEQUENCE</scope>
    <source>
        <strain evidence="5">ChiHjej11B10-19426</strain>
    </source>
</reference>
<protein>
    <submittedName>
        <fullName evidence="5">Tetratricopeptide repeat protein</fullName>
    </submittedName>
</protein>
<dbReference type="PANTHER" id="PTHR45586:SF1">
    <property type="entry name" value="LIPOPOLYSACCHARIDE ASSEMBLY PROTEIN B"/>
    <property type="match status" value="1"/>
</dbReference>
<dbReference type="EMBL" id="DXCC01000009">
    <property type="protein sequence ID" value="HIZ14942.1"/>
    <property type="molecule type" value="Genomic_DNA"/>
</dbReference>
<dbReference type="InterPro" id="IPR011990">
    <property type="entry name" value="TPR-like_helical_dom_sf"/>
</dbReference>
<evidence type="ECO:0000256" key="3">
    <source>
        <dbReference type="PROSITE-ProRule" id="PRU00339"/>
    </source>
</evidence>
<evidence type="ECO:0000256" key="4">
    <source>
        <dbReference type="SAM" id="SignalP"/>
    </source>
</evidence>
<evidence type="ECO:0000256" key="1">
    <source>
        <dbReference type="ARBA" id="ARBA00022737"/>
    </source>
</evidence>
<feature type="repeat" description="TPR" evidence="3">
    <location>
        <begin position="469"/>
        <end position="502"/>
    </location>
</feature>